<dbReference type="RefSeq" id="WP_148972925.1">
    <property type="nucleotide sequence ID" value="NZ_JBNIKU010000012.1"/>
</dbReference>
<keyword evidence="5" id="KW-0862">Zinc</keyword>
<dbReference type="FunFam" id="3.40.630.10:FF:000027">
    <property type="entry name" value="N-fatty-acyl-amino acid synthase/hydrolase PM20D1"/>
    <property type="match status" value="1"/>
</dbReference>
<accession>A0A5D4RKF2</accession>
<name>A0A5D4RKF2_9BACI</name>
<dbReference type="PANTHER" id="PTHR45962">
    <property type="entry name" value="N-FATTY-ACYL-AMINO ACID SYNTHASE/HYDROLASE PM20D1"/>
    <property type="match status" value="1"/>
</dbReference>
<dbReference type="Proteomes" id="UP000322139">
    <property type="component" value="Unassembled WGS sequence"/>
</dbReference>
<dbReference type="Gene3D" id="3.40.630.10">
    <property type="entry name" value="Zn peptidases"/>
    <property type="match status" value="1"/>
</dbReference>
<dbReference type="SUPFAM" id="SSF55031">
    <property type="entry name" value="Bacterial exopeptidase dimerisation domain"/>
    <property type="match status" value="1"/>
</dbReference>
<dbReference type="InterPro" id="IPR011650">
    <property type="entry name" value="Peptidase_M20_dimer"/>
</dbReference>
<reference evidence="7 8" key="1">
    <citation type="submission" date="2019-08" db="EMBL/GenBank/DDBJ databases">
        <title>Bacillus genomes from the desert of Cuatro Cienegas, Coahuila.</title>
        <authorList>
            <person name="Olmedo-Alvarez G."/>
        </authorList>
    </citation>
    <scope>NUCLEOTIDE SEQUENCE [LARGE SCALE GENOMIC DNA]</scope>
    <source>
        <strain evidence="7 8">CH446_14T</strain>
    </source>
</reference>
<protein>
    <submittedName>
        <fullName evidence="7">M20/M25/M40 family metallo-hydrolase</fullName>
    </submittedName>
</protein>
<dbReference type="InterPro" id="IPR036264">
    <property type="entry name" value="Bact_exopeptidase_dim_dom"/>
</dbReference>
<keyword evidence="2" id="KW-0645">Protease</keyword>
<gene>
    <name evidence="7" type="ORF">FZD51_00335</name>
</gene>
<dbReference type="SUPFAM" id="SSF53187">
    <property type="entry name" value="Zn-dependent exopeptidases"/>
    <property type="match status" value="1"/>
</dbReference>
<sequence length="487" mass="53973">MSKWKISFMIIGGLLLLFLSVTGFNTLMVQSRQPEPKEASLEVNEDQAVGHLSEAVTYKTVSYQDRTKFDWKEFDKFISFLEESYPLVHEKLELEKINSYALVYRWKGNSGKNPIGLTSHYDVVPVLSGTEKNWEQGPFSGKVEGKKIWGRGTLDDKIGVISILEAVENLLAENYQPERDIYLMFGFDEEIGGDEGALAIAETMKDRGIEFEFVLDEGGAIVDGMVPGISRPVGVVGISEKGSATAVLSIEGSGGHSSQPKDHTNIGRISSAIAKLEDKQFKGDLKGPGEDLFDFTAPEMSFPMKYVFANKMIFEPVIERILLQQPASAALIRTTIAPTIFQAGEQYNALPEKAEAIINLRVMPGDTLDSIQTFIEDTIGDDEIKVTVTGSEASKVSSIDSWQFKTVQQAARNVYKDAVIAPYLMFAGSDAKHYDSVSKNTYRFLPVHITSEDLNRMHGTNEHISIENYLNAIAFYAEVMREAVAAE</sequence>
<dbReference type="AlphaFoldDB" id="A0A5D4RKF2"/>
<evidence type="ECO:0000256" key="4">
    <source>
        <dbReference type="ARBA" id="ARBA00022801"/>
    </source>
</evidence>
<dbReference type="Gene3D" id="1.10.150.900">
    <property type="match status" value="1"/>
</dbReference>
<feature type="domain" description="Peptidase M20 dimerisation" evidence="6">
    <location>
        <begin position="238"/>
        <end position="381"/>
    </location>
</feature>
<evidence type="ECO:0000256" key="2">
    <source>
        <dbReference type="ARBA" id="ARBA00022670"/>
    </source>
</evidence>
<evidence type="ECO:0000256" key="5">
    <source>
        <dbReference type="ARBA" id="ARBA00022833"/>
    </source>
</evidence>
<evidence type="ECO:0000313" key="8">
    <source>
        <dbReference type="Proteomes" id="UP000322139"/>
    </source>
</evidence>
<proteinExistence type="inferred from homology"/>
<evidence type="ECO:0000256" key="3">
    <source>
        <dbReference type="ARBA" id="ARBA00022723"/>
    </source>
</evidence>
<dbReference type="InterPro" id="IPR047177">
    <property type="entry name" value="Pept_M20A"/>
</dbReference>
<evidence type="ECO:0000256" key="1">
    <source>
        <dbReference type="ARBA" id="ARBA00006247"/>
    </source>
</evidence>
<dbReference type="EMBL" id="VTER01000001">
    <property type="protein sequence ID" value="TYS51935.1"/>
    <property type="molecule type" value="Genomic_DNA"/>
</dbReference>
<dbReference type="PROSITE" id="PS00758">
    <property type="entry name" value="ARGE_DAPE_CPG2_1"/>
    <property type="match status" value="1"/>
</dbReference>
<keyword evidence="3" id="KW-0479">Metal-binding</keyword>
<dbReference type="InterPro" id="IPR002933">
    <property type="entry name" value="Peptidase_M20"/>
</dbReference>
<comment type="similarity">
    <text evidence="1">Belongs to the peptidase M20A family.</text>
</comment>
<dbReference type="Gene3D" id="3.30.70.360">
    <property type="match status" value="1"/>
</dbReference>
<keyword evidence="4 7" id="KW-0378">Hydrolase</keyword>
<evidence type="ECO:0000313" key="7">
    <source>
        <dbReference type="EMBL" id="TYS51935.1"/>
    </source>
</evidence>
<organism evidence="7 8">
    <name type="scientific">Bacillus infantis</name>
    <dbReference type="NCBI Taxonomy" id="324767"/>
    <lineage>
        <taxon>Bacteria</taxon>
        <taxon>Bacillati</taxon>
        <taxon>Bacillota</taxon>
        <taxon>Bacilli</taxon>
        <taxon>Bacillales</taxon>
        <taxon>Bacillaceae</taxon>
        <taxon>Bacillus</taxon>
    </lineage>
</organism>
<dbReference type="InterPro" id="IPR001261">
    <property type="entry name" value="ArgE/DapE_CS"/>
</dbReference>
<comment type="caution">
    <text evidence="7">The sequence shown here is derived from an EMBL/GenBank/DDBJ whole genome shotgun (WGS) entry which is preliminary data.</text>
</comment>
<dbReference type="Pfam" id="PF01546">
    <property type="entry name" value="Peptidase_M20"/>
    <property type="match status" value="1"/>
</dbReference>
<dbReference type="GO" id="GO:0046872">
    <property type="term" value="F:metal ion binding"/>
    <property type="evidence" value="ECO:0007669"/>
    <property type="project" value="UniProtKB-KW"/>
</dbReference>
<dbReference type="GO" id="GO:0008233">
    <property type="term" value="F:peptidase activity"/>
    <property type="evidence" value="ECO:0007669"/>
    <property type="project" value="UniProtKB-KW"/>
</dbReference>
<evidence type="ECO:0000259" key="6">
    <source>
        <dbReference type="Pfam" id="PF07687"/>
    </source>
</evidence>
<dbReference type="PANTHER" id="PTHR45962:SF1">
    <property type="entry name" value="N-FATTY-ACYL-AMINO ACID SYNTHASE_HYDROLASE PM20D1"/>
    <property type="match status" value="1"/>
</dbReference>
<dbReference type="GO" id="GO:0006508">
    <property type="term" value="P:proteolysis"/>
    <property type="evidence" value="ECO:0007669"/>
    <property type="project" value="UniProtKB-KW"/>
</dbReference>
<dbReference type="Pfam" id="PF07687">
    <property type="entry name" value="M20_dimer"/>
    <property type="match status" value="1"/>
</dbReference>